<feature type="region of interest" description="Disordered" evidence="1">
    <location>
        <begin position="212"/>
        <end position="239"/>
    </location>
</feature>
<proteinExistence type="predicted"/>
<organism evidence="2 3">
    <name type="scientific">Anisodus tanguticus</name>
    <dbReference type="NCBI Taxonomy" id="243964"/>
    <lineage>
        <taxon>Eukaryota</taxon>
        <taxon>Viridiplantae</taxon>
        <taxon>Streptophyta</taxon>
        <taxon>Embryophyta</taxon>
        <taxon>Tracheophyta</taxon>
        <taxon>Spermatophyta</taxon>
        <taxon>Magnoliopsida</taxon>
        <taxon>eudicotyledons</taxon>
        <taxon>Gunneridae</taxon>
        <taxon>Pentapetalae</taxon>
        <taxon>asterids</taxon>
        <taxon>lamiids</taxon>
        <taxon>Solanales</taxon>
        <taxon>Solanaceae</taxon>
        <taxon>Solanoideae</taxon>
        <taxon>Hyoscyameae</taxon>
        <taxon>Anisodus</taxon>
    </lineage>
</organism>
<gene>
    <name evidence="2" type="ORF">RND71_034614</name>
</gene>
<name>A0AAE1RA02_9SOLA</name>
<feature type="region of interest" description="Disordered" evidence="1">
    <location>
        <begin position="335"/>
        <end position="355"/>
    </location>
</feature>
<sequence>MSKLRAFMRDHKSEIKTYLDVVMLAEIFILGRVLLGGRDEKIVEWMQIVYIENIELFEQFNWGSECFNELLKSLRGVADSVDKNDDQNVHTKKKNLSSSLESHVENGKRGSSSKNVERSFIAQSKRSSRSDKGGNDSIVGGYTSICTGTYDAGEGGQEANLEDFQKISTVQVTTIVNLDDDSVVSTRQVNEHTNVSSHHQVGNIISYKRKKKFHTASPPHSEVQTQNEQGSSPKTFGESGVGNAVIEDVYPLDTEYGVFAVGDRTRENVEPLLTDPLQTHTLPSQQGESLVGEERMEAHDSVSLDPIKAATRKTLGTEQLSVQVQSSVGDERIEEGYSDALQSTGVPPDAKIEPE</sequence>
<accession>A0AAE1RA02</accession>
<reference evidence="2" key="1">
    <citation type="submission" date="2023-12" db="EMBL/GenBank/DDBJ databases">
        <title>Genome assembly of Anisodus tanguticus.</title>
        <authorList>
            <person name="Wang Y.-J."/>
        </authorList>
    </citation>
    <scope>NUCLEOTIDE SEQUENCE</scope>
    <source>
        <strain evidence="2">KB-2021</strain>
        <tissue evidence="2">Leaf</tissue>
    </source>
</reference>
<feature type="region of interest" description="Disordered" evidence="1">
    <location>
        <begin position="82"/>
        <end position="138"/>
    </location>
</feature>
<feature type="compositionally biased region" description="Polar residues" evidence="1">
    <location>
        <begin position="222"/>
        <end position="234"/>
    </location>
</feature>
<dbReference type="AlphaFoldDB" id="A0AAE1RA02"/>
<evidence type="ECO:0000256" key="1">
    <source>
        <dbReference type="SAM" id="MobiDB-lite"/>
    </source>
</evidence>
<evidence type="ECO:0000313" key="2">
    <source>
        <dbReference type="EMBL" id="KAK4348275.1"/>
    </source>
</evidence>
<evidence type="ECO:0008006" key="4">
    <source>
        <dbReference type="Google" id="ProtNLM"/>
    </source>
</evidence>
<keyword evidence="3" id="KW-1185">Reference proteome</keyword>
<dbReference type="EMBL" id="JAVYJV010000018">
    <property type="protein sequence ID" value="KAK4348275.1"/>
    <property type="molecule type" value="Genomic_DNA"/>
</dbReference>
<comment type="caution">
    <text evidence="2">The sequence shown here is derived from an EMBL/GenBank/DDBJ whole genome shotgun (WGS) entry which is preliminary data.</text>
</comment>
<dbReference type="Proteomes" id="UP001291623">
    <property type="component" value="Unassembled WGS sequence"/>
</dbReference>
<evidence type="ECO:0000313" key="3">
    <source>
        <dbReference type="Proteomes" id="UP001291623"/>
    </source>
</evidence>
<protein>
    <recommendedName>
        <fullName evidence="4">DUF1985 domain-containing protein</fullName>
    </recommendedName>
</protein>